<name>A0A3B6EUJ2_WHEAT</name>
<evidence type="ECO:0000313" key="2">
    <source>
        <dbReference type="EnsemblPlants" id="TraesCS3A02G496500.1.cds1"/>
    </source>
</evidence>
<keyword evidence="3" id="KW-1185">Reference proteome</keyword>
<protein>
    <recommendedName>
        <fullName evidence="4">Prolamin-like domain-containing protein</fullName>
    </recommendedName>
</protein>
<proteinExistence type="predicted"/>
<keyword evidence="1" id="KW-0732">Signal</keyword>
<dbReference type="EnsemblPlants" id="TraesCS3A02G496500.1">
    <property type="protein sequence ID" value="TraesCS3A02G496500.1.cds1"/>
    <property type="gene ID" value="TraesCS3A02G496500"/>
</dbReference>
<dbReference type="Proteomes" id="UP000019116">
    <property type="component" value="Chromosome 3A"/>
</dbReference>
<accession>A0A3B6EUJ2</accession>
<reference evidence="2" key="1">
    <citation type="submission" date="2018-08" db="EMBL/GenBank/DDBJ databases">
        <authorList>
            <person name="Rossello M."/>
        </authorList>
    </citation>
    <scope>NUCLEOTIDE SEQUENCE [LARGE SCALE GENOMIC DNA]</scope>
    <source>
        <strain evidence="2">cv. Chinese Spring</strain>
    </source>
</reference>
<dbReference type="Gramene" id="TraesNOR3A03G01535030.1">
    <property type="protein sequence ID" value="TraesNOR3A03G01535030.1.CDS1"/>
    <property type="gene ID" value="TraesNOR3A03G01535030"/>
</dbReference>
<evidence type="ECO:0000313" key="3">
    <source>
        <dbReference type="Proteomes" id="UP000019116"/>
    </source>
</evidence>
<feature type="signal peptide" evidence="1">
    <location>
        <begin position="1"/>
        <end position="21"/>
    </location>
</feature>
<dbReference type="Gramene" id="TraesCS3A02G496500.1">
    <property type="protein sequence ID" value="TraesCS3A02G496500.1.cds1"/>
    <property type="gene ID" value="TraesCS3A02G496500"/>
</dbReference>
<dbReference type="AlphaFoldDB" id="A0A3B6EUJ2"/>
<feature type="chain" id="PRO_5043173687" description="Prolamin-like domain-containing protein" evidence="1">
    <location>
        <begin position="22"/>
        <end position="116"/>
    </location>
</feature>
<dbReference type="OMA" id="NEVPDEC"/>
<evidence type="ECO:0000256" key="1">
    <source>
        <dbReference type="SAM" id="SignalP"/>
    </source>
</evidence>
<reference evidence="2" key="2">
    <citation type="submission" date="2018-10" db="UniProtKB">
        <authorList>
            <consortium name="EnsemblPlants"/>
        </authorList>
    </citation>
    <scope>IDENTIFICATION</scope>
</reference>
<dbReference type="Gramene" id="TraesCS3A03G1166300.1">
    <property type="protein sequence ID" value="TraesCS3A03G1166300.1.CDS1"/>
    <property type="gene ID" value="TraesCS3A03G1166300"/>
</dbReference>
<organism evidence="2">
    <name type="scientific">Triticum aestivum</name>
    <name type="common">Wheat</name>
    <dbReference type="NCBI Taxonomy" id="4565"/>
    <lineage>
        <taxon>Eukaryota</taxon>
        <taxon>Viridiplantae</taxon>
        <taxon>Streptophyta</taxon>
        <taxon>Embryophyta</taxon>
        <taxon>Tracheophyta</taxon>
        <taxon>Spermatophyta</taxon>
        <taxon>Magnoliopsida</taxon>
        <taxon>Liliopsida</taxon>
        <taxon>Poales</taxon>
        <taxon>Poaceae</taxon>
        <taxon>BOP clade</taxon>
        <taxon>Pooideae</taxon>
        <taxon>Triticodae</taxon>
        <taxon>Triticeae</taxon>
        <taxon>Triticinae</taxon>
        <taxon>Triticum</taxon>
    </lineage>
</organism>
<evidence type="ECO:0008006" key="4">
    <source>
        <dbReference type="Google" id="ProtNLM"/>
    </source>
</evidence>
<sequence length="116" mass="12298">MALGQLIACMFLLLAVAVAAGQSPVQPQDLVGRIQASCSNTLNEVPDECAHQFIGAILSGRTVETNPITSHCCIKLACVREWSCKDLLRGVCLPPEVGQCPPPVVEPVSAVGRHHD</sequence>